<dbReference type="Proteomes" id="UP000499080">
    <property type="component" value="Unassembled WGS sequence"/>
</dbReference>
<evidence type="ECO:0000313" key="2">
    <source>
        <dbReference type="Proteomes" id="UP000499080"/>
    </source>
</evidence>
<accession>A0A4Y2HQ91</accession>
<dbReference type="EMBL" id="BGPR01103726">
    <property type="protein sequence ID" value="GBM67323.1"/>
    <property type="molecule type" value="Genomic_DNA"/>
</dbReference>
<gene>
    <name evidence="1" type="ORF">AVEN_249909_1</name>
</gene>
<proteinExistence type="predicted"/>
<reference evidence="1 2" key="1">
    <citation type="journal article" date="2019" name="Sci. Rep.">
        <title>Orb-weaving spider Araneus ventricosus genome elucidates the spidroin gene catalogue.</title>
        <authorList>
            <person name="Kono N."/>
            <person name="Nakamura H."/>
            <person name="Ohtoshi R."/>
            <person name="Moran D.A.P."/>
            <person name="Shinohara A."/>
            <person name="Yoshida Y."/>
            <person name="Fujiwara M."/>
            <person name="Mori M."/>
            <person name="Tomita M."/>
            <person name="Arakawa K."/>
        </authorList>
    </citation>
    <scope>NUCLEOTIDE SEQUENCE [LARGE SCALE GENOMIC DNA]</scope>
</reference>
<evidence type="ECO:0000313" key="1">
    <source>
        <dbReference type="EMBL" id="GBM67323.1"/>
    </source>
</evidence>
<sequence>MVISRGVFVINNLYKLAPFGDQLFACKINRLWLCLQLGEKIRELAGAEAEELCHSFILPLSQTWRMHSFLAAKRIGKRSSFIRKTLPSAEIVLKDPPKDESPPKVLIAWKAFKCIVFLICLTYLIKQSAEFYWHFRTYPTNTNTRIEHHEGSMARLKLPAATLCYKN</sequence>
<comment type="caution">
    <text evidence="1">The sequence shown here is derived from an EMBL/GenBank/DDBJ whole genome shotgun (WGS) entry which is preliminary data.</text>
</comment>
<name>A0A4Y2HQ91_ARAVE</name>
<organism evidence="1 2">
    <name type="scientific">Araneus ventricosus</name>
    <name type="common">Orbweaver spider</name>
    <name type="synonym">Epeira ventricosa</name>
    <dbReference type="NCBI Taxonomy" id="182803"/>
    <lineage>
        <taxon>Eukaryota</taxon>
        <taxon>Metazoa</taxon>
        <taxon>Ecdysozoa</taxon>
        <taxon>Arthropoda</taxon>
        <taxon>Chelicerata</taxon>
        <taxon>Arachnida</taxon>
        <taxon>Araneae</taxon>
        <taxon>Araneomorphae</taxon>
        <taxon>Entelegynae</taxon>
        <taxon>Araneoidea</taxon>
        <taxon>Araneidae</taxon>
        <taxon>Araneus</taxon>
    </lineage>
</organism>
<protein>
    <submittedName>
        <fullName evidence="1">Uncharacterized protein</fullName>
    </submittedName>
</protein>
<keyword evidence="2" id="KW-1185">Reference proteome</keyword>
<dbReference type="AlphaFoldDB" id="A0A4Y2HQ91"/>
<feature type="non-terminal residue" evidence="1">
    <location>
        <position position="167"/>
    </location>
</feature>